<organism evidence="1 2">
    <name type="scientific">Thalassospira permensis NBRC 106175</name>
    <dbReference type="NCBI Taxonomy" id="1353532"/>
    <lineage>
        <taxon>Bacteria</taxon>
        <taxon>Pseudomonadati</taxon>
        <taxon>Pseudomonadota</taxon>
        <taxon>Alphaproteobacteria</taxon>
        <taxon>Rhodospirillales</taxon>
        <taxon>Thalassospiraceae</taxon>
        <taxon>Thalassospira</taxon>
    </lineage>
</organism>
<gene>
    <name evidence="1" type="ORF">SMB34_14150</name>
</gene>
<name>A0ABR4TRZ4_9PROT</name>
<dbReference type="Proteomes" id="UP000027463">
    <property type="component" value="Unassembled WGS sequence"/>
</dbReference>
<proteinExistence type="predicted"/>
<evidence type="ECO:0000313" key="1">
    <source>
        <dbReference type="EMBL" id="KEO58426.1"/>
    </source>
</evidence>
<sequence length="33" mass="3403">MQDTATIGILRGNLASGALLPMRCLIIGVAVSF</sequence>
<comment type="caution">
    <text evidence="1">The sequence shown here is derived from an EMBL/GenBank/DDBJ whole genome shotgun (WGS) entry which is preliminary data.</text>
</comment>
<evidence type="ECO:0000313" key="2">
    <source>
        <dbReference type="Proteomes" id="UP000027463"/>
    </source>
</evidence>
<protein>
    <submittedName>
        <fullName evidence="1">Uncharacterized protein</fullName>
    </submittedName>
</protein>
<keyword evidence="2" id="KW-1185">Reference proteome</keyword>
<dbReference type="EMBL" id="AUNC01000007">
    <property type="protein sequence ID" value="KEO58426.1"/>
    <property type="molecule type" value="Genomic_DNA"/>
</dbReference>
<reference evidence="1 2" key="1">
    <citation type="submission" date="2013-07" db="EMBL/GenBank/DDBJ databases">
        <title>Thalassospira permensis NBRC 106175 Genome Sequencing.</title>
        <authorList>
            <person name="Lai Q."/>
            <person name="Shao Z."/>
        </authorList>
    </citation>
    <scope>NUCLEOTIDE SEQUENCE [LARGE SCALE GENOMIC DNA]</scope>
    <source>
        <strain evidence="1 2">NBRC 106175</strain>
    </source>
</reference>
<accession>A0ABR4TRZ4</accession>